<dbReference type="InterPro" id="IPR025756">
    <property type="entry name" value="Myb_CC_LHEQLE"/>
</dbReference>
<dbReference type="PANTHER" id="PTHR31499">
    <property type="entry name" value="MYB FAMILY TRANSCRIPTION FACTOR PHL11"/>
    <property type="match status" value="1"/>
</dbReference>
<dbReference type="PROSITE" id="PS51294">
    <property type="entry name" value="HTH_MYB"/>
    <property type="match status" value="1"/>
</dbReference>
<evidence type="ECO:0000313" key="11">
    <source>
        <dbReference type="Proteomes" id="UP001396334"/>
    </source>
</evidence>
<evidence type="ECO:0000313" key="10">
    <source>
        <dbReference type="EMBL" id="KAK9039205.1"/>
    </source>
</evidence>
<dbReference type="Pfam" id="PF25797">
    <property type="entry name" value="PDF2_C"/>
    <property type="match status" value="1"/>
</dbReference>
<name>A0ABR2TP05_9ROSI</name>
<organism evidence="10 11">
    <name type="scientific">Hibiscus sabdariffa</name>
    <name type="common">roselle</name>
    <dbReference type="NCBI Taxonomy" id="183260"/>
    <lineage>
        <taxon>Eukaryota</taxon>
        <taxon>Viridiplantae</taxon>
        <taxon>Streptophyta</taxon>
        <taxon>Embryophyta</taxon>
        <taxon>Tracheophyta</taxon>
        <taxon>Spermatophyta</taxon>
        <taxon>Magnoliopsida</taxon>
        <taxon>eudicotyledons</taxon>
        <taxon>Gunneridae</taxon>
        <taxon>Pentapetalae</taxon>
        <taxon>rosids</taxon>
        <taxon>malvids</taxon>
        <taxon>Malvales</taxon>
        <taxon>Malvaceae</taxon>
        <taxon>Malvoideae</taxon>
        <taxon>Hibiscus</taxon>
    </lineage>
</organism>
<dbReference type="EMBL" id="JBBPBN010000005">
    <property type="protein sequence ID" value="KAK9039205.1"/>
    <property type="molecule type" value="Genomic_DNA"/>
</dbReference>
<dbReference type="InterPro" id="IPR006447">
    <property type="entry name" value="Myb_dom_plants"/>
</dbReference>
<evidence type="ECO:0000256" key="3">
    <source>
        <dbReference type="ARBA" id="ARBA00023015"/>
    </source>
</evidence>
<comment type="caution">
    <text evidence="10">The sequence shown here is derived from an EMBL/GenBank/DDBJ whole genome shotgun (WGS) entry which is preliminary data.</text>
</comment>
<keyword evidence="11" id="KW-1185">Reference proteome</keyword>
<comment type="subcellular location">
    <subcellularLocation>
        <location evidence="1">Nucleus</location>
    </subcellularLocation>
</comment>
<feature type="domain" description="START" evidence="8">
    <location>
        <begin position="94"/>
        <end position="296"/>
    </location>
</feature>
<dbReference type="InterPro" id="IPR057993">
    <property type="entry name" value="HD-Zip_IV_C"/>
</dbReference>
<gene>
    <name evidence="10" type="ORF">V6N11_024039</name>
</gene>
<dbReference type="InterPro" id="IPR009057">
    <property type="entry name" value="Homeodomain-like_sf"/>
</dbReference>
<dbReference type="InterPro" id="IPR017930">
    <property type="entry name" value="Myb_dom"/>
</dbReference>
<feature type="region of interest" description="Disordered" evidence="7">
    <location>
        <begin position="1"/>
        <end position="24"/>
    </location>
</feature>
<feature type="region of interest" description="Disordered" evidence="7">
    <location>
        <begin position="839"/>
        <end position="860"/>
    </location>
</feature>
<dbReference type="Proteomes" id="UP001396334">
    <property type="component" value="Unassembled WGS sequence"/>
</dbReference>
<dbReference type="InterPro" id="IPR046955">
    <property type="entry name" value="PHR1-like"/>
</dbReference>
<evidence type="ECO:0000256" key="7">
    <source>
        <dbReference type="SAM" id="MobiDB-lite"/>
    </source>
</evidence>
<evidence type="ECO:0000259" key="8">
    <source>
        <dbReference type="PROSITE" id="PS50848"/>
    </source>
</evidence>
<evidence type="ECO:0000256" key="5">
    <source>
        <dbReference type="ARBA" id="ARBA00023163"/>
    </source>
</evidence>
<feature type="compositionally biased region" description="Polar residues" evidence="7">
    <location>
        <begin position="942"/>
        <end position="952"/>
    </location>
</feature>
<sequence>MEFRPFPGPSRRGRIYVDDSKDSTDENEIGAFAKEGKCIGPSSADKTYASSDSPFVFRKYKRLLSDYQKLQFANNHCKAAYLEVMTLAKEAVTWVRAKPRLGSIDDLVNMFRMPPLPGKKIEFSVETAVIPDTSASEMLDIMMNVNRWSKSLFPFVKLGEEYTVRGSVQKLSMTDVSIGGVIQVLAEIQLPSALVPTRYFEFLRYAKEIMDGVYVIIDVTSRYFGDPDAESNSEKRPSGVIIREHGPKDCEIIWIENVEVDETRENIYSSIIDSNIAYGAHRSISTLLWNLKREKSSFADLKINVHPRAGSFLLALTQAMKHFFLECVSQYPDGDVLTLTTSVGDPIRILHNKTLLEYTAFVGLNSFRVEAKPLWVFQFLMKKDLQLAFRALAGSETYAEPEQLFTFATDDKSNIISLHRRTTEEQETLYCLQEASMDEYCSFIMSKTMTEELVNAHIVCGEESTYEESDCRMCNITPSGFAIMPDGPGGLNCDACLVTFLLQLCYDPLEGAVHVGTARKGFISDLEYIIGELNEKGCTHLLNFAFLEEQGCFLELSFVCLQQTIMKARPALSIQISGATNMGVSEGLSSSLPAISTPLEDTYRKLPGTQQVSAKRELMGRPLVRATCSSTNSGAPTNGAASPLLQSSNRMLPQSMMSSQYSKENSGSWCTDPGFPDFPISTPVQSCQVESTNCSGIMTSEDLCKSNEWQEWAEQLITDDDALASDWNELLVDNVMDMEPKVAKPCTSTTLSEQKPQVHQQLPSLSVASRSVVNSSSSANNAPAKPRMRWTPELHEAFVEAVNQLGGSERATPKGVLKIMTVEGLTIYHVKSHLQKYRTARYRPESSEGSLEKKSTSTEDLSSLDLKAGMGITEALRLQMEVQKRLHEQLEIQRNLQLRIEEQGRYLQMMFEKQKSGLDKLKASPSSSENPQELPAKGEPEASQTNHVKFWN</sequence>
<dbReference type="PANTHER" id="PTHR31499:SF80">
    <property type="entry name" value="HTH MYB-TYPE DOMAIN-CONTAINING PROTEIN"/>
    <property type="match status" value="1"/>
</dbReference>
<feature type="region of interest" description="Disordered" evidence="7">
    <location>
        <begin position="917"/>
        <end position="952"/>
    </location>
</feature>
<dbReference type="Gene3D" id="1.10.10.60">
    <property type="entry name" value="Homeodomain-like"/>
    <property type="match status" value="1"/>
</dbReference>
<proteinExistence type="inferred from homology"/>
<evidence type="ECO:0000259" key="9">
    <source>
        <dbReference type="PROSITE" id="PS51294"/>
    </source>
</evidence>
<dbReference type="Pfam" id="PF01852">
    <property type="entry name" value="START"/>
    <property type="match status" value="1"/>
</dbReference>
<keyword evidence="4" id="KW-0175">Coiled coil</keyword>
<keyword evidence="5" id="KW-0804">Transcription</keyword>
<accession>A0ABR2TP05</accession>
<dbReference type="Pfam" id="PF14379">
    <property type="entry name" value="Myb_CC_LHEQLE"/>
    <property type="match status" value="1"/>
</dbReference>
<evidence type="ECO:0000256" key="2">
    <source>
        <dbReference type="ARBA" id="ARBA00006783"/>
    </source>
</evidence>
<evidence type="ECO:0000256" key="1">
    <source>
        <dbReference type="ARBA" id="ARBA00004123"/>
    </source>
</evidence>
<evidence type="ECO:0000256" key="6">
    <source>
        <dbReference type="ARBA" id="ARBA00023242"/>
    </source>
</evidence>
<keyword evidence="6" id="KW-0539">Nucleus</keyword>
<evidence type="ECO:0008006" key="12">
    <source>
        <dbReference type="Google" id="ProtNLM"/>
    </source>
</evidence>
<dbReference type="InterPro" id="IPR001005">
    <property type="entry name" value="SANT/Myb"/>
</dbReference>
<keyword evidence="3" id="KW-0805">Transcription regulation</keyword>
<dbReference type="PROSITE" id="PS50848">
    <property type="entry name" value="START"/>
    <property type="match status" value="1"/>
</dbReference>
<dbReference type="NCBIfam" id="TIGR01557">
    <property type="entry name" value="myb_SHAQKYF"/>
    <property type="match status" value="1"/>
</dbReference>
<feature type="domain" description="HTH myb-type" evidence="9">
    <location>
        <begin position="782"/>
        <end position="842"/>
    </location>
</feature>
<dbReference type="SUPFAM" id="SSF55961">
    <property type="entry name" value="Bet v1-like"/>
    <property type="match status" value="1"/>
</dbReference>
<dbReference type="InterPro" id="IPR002913">
    <property type="entry name" value="START_lipid-bd_dom"/>
</dbReference>
<dbReference type="Pfam" id="PF00249">
    <property type="entry name" value="Myb_DNA-binding"/>
    <property type="match status" value="1"/>
</dbReference>
<comment type="similarity">
    <text evidence="2">Belongs to the MYB-CC family.</text>
</comment>
<reference evidence="10 11" key="1">
    <citation type="journal article" date="2024" name="G3 (Bethesda)">
        <title>Genome assembly of Hibiscus sabdariffa L. provides insights into metabolisms of medicinal natural products.</title>
        <authorList>
            <person name="Kim T."/>
        </authorList>
    </citation>
    <scope>NUCLEOTIDE SEQUENCE [LARGE SCALE GENOMIC DNA]</scope>
    <source>
        <strain evidence="10">TK-2024</strain>
        <tissue evidence="10">Old leaves</tissue>
    </source>
</reference>
<feature type="compositionally biased region" description="Basic and acidic residues" evidence="7">
    <location>
        <begin position="15"/>
        <end position="24"/>
    </location>
</feature>
<protein>
    <recommendedName>
        <fullName evidence="12">HTH myb-type domain-containing protein</fullName>
    </recommendedName>
</protein>
<evidence type="ECO:0000256" key="4">
    <source>
        <dbReference type="ARBA" id="ARBA00023054"/>
    </source>
</evidence>
<feature type="compositionally biased region" description="Basic and acidic residues" evidence="7">
    <location>
        <begin position="842"/>
        <end position="857"/>
    </location>
</feature>
<dbReference type="SUPFAM" id="SSF46689">
    <property type="entry name" value="Homeodomain-like"/>
    <property type="match status" value="1"/>
</dbReference>